<evidence type="ECO:0000313" key="1">
    <source>
        <dbReference type="EMBL" id="KAH0849659.1"/>
    </source>
</evidence>
<name>A0ABQ7X2P0_BRANA</name>
<gene>
    <name evidence="1" type="ORF">HID58_096202</name>
</gene>
<dbReference type="Proteomes" id="UP000824890">
    <property type="component" value="Unassembled WGS sequence"/>
</dbReference>
<accession>A0ABQ7X2P0</accession>
<dbReference type="PANTHER" id="PTHR42886:SF53">
    <property type="entry name" value="ALPHA_BETA-HYDROLASES SUPERFAMILY PROTEIN"/>
    <property type="match status" value="1"/>
</dbReference>
<organism evidence="1 2">
    <name type="scientific">Brassica napus</name>
    <name type="common">Rape</name>
    <dbReference type="NCBI Taxonomy" id="3708"/>
    <lineage>
        <taxon>Eukaryota</taxon>
        <taxon>Viridiplantae</taxon>
        <taxon>Streptophyta</taxon>
        <taxon>Embryophyta</taxon>
        <taxon>Tracheophyta</taxon>
        <taxon>Spermatophyta</taxon>
        <taxon>Magnoliopsida</taxon>
        <taxon>eudicotyledons</taxon>
        <taxon>Gunneridae</taxon>
        <taxon>Pentapetalae</taxon>
        <taxon>rosids</taxon>
        <taxon>malvids</taxon>
        <taxon>Brassicales</taxon>
        <taxon>Brassicaceae</taxon>
        <taxon>Brassiceae</taxon>
        <taxon>Brassica</taxon>
    </lineage>
</organism>
<keyword evidence="2" id="KW-1185">Reference proteome</keyword>
<evidence type="ECO:0008006" key="3">
    <source>
        <dbReference type="Google" id="ProtNLM"/>
    </source>
</evidence>
<proteinExistence type="predicted"/>
<dbReference type="PANTHER" id="PTHR42886">
    <property type="entry name" value="RE40534P-RELATED"/>
    <property type="match status" value="1"/>
</dbReference>
<dbReference type="EMBL" id="JAGKQM010002416">
    <property type="protein sequence ID" value="KAH0849659.1"/>
    <property type="molecule type" value="Genomic_DNA"/>
</dbReference>
<dbReference type="InterPro" id="IPR029058">
    <property type="entry name" value="AB_hydrolase_fold"/>
</dbReference>
<reference evidence="1 2" key="1">
    <citation type="submission" date="2021-05" db="EMBL/GenBank/DDBJ databases">
        <title>Genome Assembly of Synthetic Allotetraploid Brassica napus Reveals Homoeologous Exchanges between Subgenomes.</title>
        <authorList>
            <person name="Davis J.T."/>
        </authorList>
    </citation>
    <scope>NUCLEOTIDE SEQUENCE [LARGE SCALE GENOMIC DNA]</scope>
    <source>
        <strain evidence="2">cv. Da-Ae</strain>
        <tissue evidence="1">Seedling</tissue>
    </source>
</reference>
<protein>
    <recommendedName>
        <fullName evidence="3">Serine aminopeptidase S33 domain-containing protein</fullName>
    </recommendedName>
</protein>
<comment type="caution">
    <text evidence="1">The sequence shown here is derived from an EMBL/GenBank/DDBJ whole genome shotgun (WGS) entry which is preliminary data.</text>
</comment>
<dbReference type="Gene3D" id="3.40.50.1820">
    <property type="entry name" value="alpha/beta hydrolase"/>
    <property type="match status" value="1"/>
</dbReference>
<sequence length="231" mass="26782">MVSQIFCKNLRMDSSEKSSAQRIVIPNRHKEKLVGLLHETGSREVVILCHGFQSNKDNQTMNNVAATLEKEGITAFRFDFSGMGICFSLSCFDLVFWEVWLRLHGCCCCRESEGSFYYGNYNHEADDLRSVVQHFSNMDRVEDVVLLYASKYHDIRNVINLSGRYDLKKGITERLGKIFWKQLSNKGSSMLRWYCYSSFGFIALFLIKHSFVSTNVLVRGSQQWYRVTEET</sequence>
<dbReference type="SUPFAM" id="SSF53474">
    <property type="entry name" value="alpha/beta-Hydrolases"/>
    <property type="match status" value="1"/>
</dbReference>
<evidence type="ECO:0000313" key="2">
    <source>
        <dbReference type="Proteomes" id="UP000824890"/>
    </source>
</evidence>